<dbReference type="EMBL" id="IACI01119855">
    <property type="protein sequence ID" value="LAA34712.1"/>
    <property type="molecule type" value="Transcribed_RNA"/>
</dbReference>
<dbReference type="GO" id="GO:0003723">
    <property type="term" value="F:RNA binding"/>
    <property type="evidence" value="ECO:0007669"/>
    <property type="project" value="TreeGrafter"/>
</dbReference>
<evidence type="ECO:0000313" key="2">
    <source>
        <dbReference type="EMBL" id="LAA34712.1"/>
    </source>
</evidence>
<reference evidence="2" key="2">
    <citation type="submission" date="2017-12" db="EMBL/GenBank/DDBJ databases">
        <title>Coralsnake Venomics: Analyses of Venom Gland Transcriptomes and Proteomes of Six Brazilian Taxa.</title>
        <authorList>
            <person name="Aird S.D."/>
            <person name="Jorge da Silva N."/>
            <person name="Qiu L."/>
            <person name="Villar-Briones A."/>
            <person name="Aparecida-Saddi V."/>
            <person name="Campos-Telles M.P."/>
            <person name="Grau M."/>
            <person name="Mikheyev A.S."/>
        </authorList>
    </citation>
    <scope>NUCLEOTIDE SEQUENCE</scope>
    <source>
        <tissue evidence="2">Venom_gland</tissue>
    </source>
</reference>
<feature type="compositionally biased region" description="Basic residues" evidence="1">
    <location>
        <begin position="127"/>
        <end position="157"/>
    </location>
</feature>
<feature type="compositionally biased region" description="Pro residues" evidence="1">
    <location>
        <begin position="1"/>
        <end position="10"/>
    </location>
</feature>
<organism evidence="2">
    <name type="scientific">Micrurus carvalhoi</name>
    <dbReference type="NCBI Taxonomy" id="3147026"/>
    <lineage>
        <taxon>Eukaryota</taxon>
        <taxon>Metazoa</taxon>
        <taxon>Chordata</taxon>
        <taxon>Craniata</taxon>
        <taxon>Vertebrata</taxon>
        <taxon>Euteleostomi</taxon>
        <taxon>Lepidosauria</taxon>
        <taxon>Squamata</taxon>
        <taxon>Bifurcata</taxon>
        <taxon>Unidentata</taxon>
        <taxon>Episquamata</taxon>
        <taxon>Toxicofera</taxon>
        <taxon>Serpentes</taxon>
        <taxon>Colubroidea</taxon>
        <taxon>Elapidae</taxon>
        <taxon>Elapinae</taxon>
        <taxon>Micrurus</taxon>
    </lineage>
</organism>
<protein>
    <submittedName>
        <fullName evidence="2">Uncharacterized protein</fullName>
    </submittedName>
</protein>
<feature type="region of interest" description="Disordered" evidence="1">
    <location>
        <begin position="1"/>
        <end position="198"/>
    </location>
</feature>
<sequence length="198" mass="21921">MVQPSGPPSGPSEAAVEEESRPSMDLFKAIFASSSDEKSSSEEESEGEEPAATALEGESENTKPCDSSGVPLPVAQEIEVTPETFDTITPTSKEVVDQGEFGPRLPPVAYSGTDEVVAEQKPQKIKEKYKRKEHKHKKEKKKKHKKSKHKGKHKNKKSEKNSSSDTAESRDSSSEEGKTNISPQELLRRMKNFPLVKW</sequence>
<dbReference type="PANTHER" id="PTHR13384:SF19">
    <property type="entry name" value="G PATCH DOMAIN-CONTAINING PROTEIN 1"/>
    <property type="match status" value="1"/>
</dbReference>
<reference evidence="2" key="1">
    <citation type="submission" date="2017-07" db="EMBL/GenBank/DDBJ databases">
        <authorList>
            <person name="Mikheyev A."/>
            <person name="Grau M."/>
        </authorList>
    </citation>
    <scope>NUCLEOTIDE SEQUENCE</scope>
    <source>
        <tissue evidence="2">Venom_gland</tissue>
    </source>
</reference>
<accession>A0A2H6NP04</accession>
<dbReference type="AlphaFoldDB" id="A0A2H6NP04"/>
<feature type="compositionally biased region" description="Basic and acidic residues" evidence="1">
    <location>
        <begin position="158"/>
        <end position="178"/>
    </location>
</feature>
<name>A0A2H6NP04_9SAUR</name>
<dbReference type="GO" id="GO:0005634">
    <property type="term" value="C:nucleus"/>
    <property type="evidence" value="ECO:0007669"/>
    <property type="project" value="TreeGrafter"/>
</dbReference>
<proteinExistence type="predicted"/>
<evidence type="ECO:0000256" key="1">
    <source>
        <dbReference type="SAM" id="MobiDB-lite"/>
    </source>
</evidence>
<dbReference type="PANTHER" id="PTHR13384">
    <property type="entry name" value="G PATCH DOMAIN-CONTAINING PROTEIN 1"/>
    <property type="match status" value="1"/>
</dbReference>